<keyword evidence="2" id="KW-0732">Signal</keyword>
<accession>A0A5C8P9A9</accession>
<feature type="signal peptide" evidence="2">
    <location>
        <begin position="1"/>
        <end position="21"/>
    </location>
</feature>
<dbReference type="Proteomes" id="UP000321638">
    <property type="component" value="Unassembled WGS sequence"/>
</dbReference>
<dbReference type="EMBL" id="VDUZ01000065">
    <property type="protein sequence ID" value="TXL70150.1"/>
    <property type="molecule type" value="Genomic_DNA"/>
</dbReference>
<proteinExistence type="predicted"/>
<dbReference type="OrthoDB" id="9866282at2"/>
<evidence type="ECO:0000313" key="3">
    <source>
        <dbReference type="EMBL" id="TXL70150.1"/>
    </source>
</evidence>
<feature type="coiled-coil region" evidence="1">
    <location>
        <begin position="68"/>
        <end position="95"/>
    </location>
</feature>
<organism evidence="3 4">
    <name type="scientific">Vineibacter terrae</name>
    <dbReference type="NCBI Taxonomy" id="2586908"/>
    <lineage>
        <taxon>Bacteria</taxon>
        <taxon>Pseudomonadati</taxon>
        <taxon>Pseudomonadota</taxon>
        <taxon>Alphaproteobacteria</taxon>
        <taxon>Hyphomicrobiales</taxon>
        <taxon>Vineibacter</taxon>
    </lineage>
</organism>
<evidence type="ECO:0000313" key="4">
    <source>
        <dbReference type="Proteomes" id="UP000321638"/>
    </source>
</evidence>
<dbReference type="AlphaFoldDB" id="A0A5C8P9A9"/>
<sequence>MSRRVVLAFALGVATAAAGSAAWERLLVGTAHAQNEQMTGRQNYLLVLAIGNALSSLAVDSERTASGLNDVSDRVKALETRLRRAEKRVEELERMR</sequence>
<evidence type="ECO:0000256" key="2">
    <source>
        <dbReference type="SAM" id="SignalP"/>
    </source>
</evidence>
<gene>
    <name evidence="3" type="ORF">FHP25_36120</name>
</gene>
<reference evidence="3 4" key="1">
    <citation type="submission" date="2019-06" db="EMBL/GenBank/DDBJ databases">
        <title>New taxonomy in bacterial strain CC-CFT640, isolated from vineyard.</title>
        <authorList>
            <person name="Lin S.-Y."/>
            <person name="Tsai C.-F."/>
            <person name="Young C.-C."/>
        </authorList>
    </citation>
    <scope>NUCLEOTIDE SEQUENCE [LARGE SCALE GENOMIC DNA]</scope>
    <source>
        <strain evidence="3 4">CC-CFT640</strain>
    </source>
</reference>
<name>A0A5C8P9A9_9HYPH</name>
<keyword evidence="4" id="KW-1185">Reference proteome</keyword>
<evidence type="ECO:0008006" key="5">
    <source>
        <dbReference type="Google" id="ProtNLM"/>
    </source>
</evidence>
<dbReference type="RefSeq" id="WP_147851873.1">
    <property type="nucleotide sequence ID" value="NZ_VDUZ01000065.1"/>
</dbReference>
<keyword evidence="1" id="KW-0175">Coiled coil</keyword>
<protein>
    <recommendedName>
        <fullName evidence="5">Cell wall anchor protein</fullName>
    </recommendedName>
</protein>
<evidence type="ECO:0000256" key="1">
    <source>
        <dbReference type="SAM" id="Coils"/>
    </source>
</evidence>
<comment type="caution">
    <text evidence="3">The sequence shown here is derived from an EMBL/GenBank/DDBJ whole genome shotgun (WGS) entry which is preliminary data.</text>
</comment>
<feature type="chain" id="PRO_5022960869" description="Cell wall anchor protein" evidence="2">
    <location>
        <begin position="22"/>
        <end position="96"/>
    </location>
</feature>